<sequence length="54" mass="5738">MGPPPVLEQLRSAGVNVEVLSASADMSALQGNLQKLGALLGDERRARELSEQYA</sequence>
<accession>A0A699UP35</accession>
<name>A0A699UP35_TANCI</name>
<dbReference type="Gene3D" id="3.40.50.1980">
    <property type="entry name" value="Nitrogenase molybdenum iron protein domain"/>
    <property type="match status" value="1"/>
</dbReference>
<organism evidence="2">
    <name type="scientific">Tanacetum cinerariifolium</name>
    <name type="common">Dalmatian daisy</name>
    <name type="synonym">Chrysanthemum cinerariifolium</name>
    <dbReference type="NCBI Taxonomy" id="118510"/>
    <lineage>
        <taxon>Eukaryota</taxon>
        <taxon>Viridiplantae</taxon>
        <taxon>Streptophyta</taxon>
        <taxon>Embryophyta</taxon>
        <taxon>Tracheophyta</taxon>
        <taxon>Spermatophyta</taxon>
        <taxon>Magnoliopsida</taxon>
        <taxon>eudicotyledons</taxon>
        <taxon>Gunneridae</taxon>
        <taxon>Pentapetalae</taxon>
        <taxon>asterids</taxon>
        <taxon>campanulids</taxon>
        <taxon>Asterales</taxon>
        <taxon>Asteraceae</taxon>
        <taxon>Asteroideae</taxon>
        <taxon>Anthemideae</taxon>
        <taxon>Anthemidinae</taxon>
        <taxon>Tanacetum</taxon>
    </lineage>
</organism>
<proteinExistence type="predicted"/>
<dbReference type="AlphaFoldDB" id="A0A699UP35"/>
<feature type="domain" description="Fe/B12 periplasmic-binding" evidence="1">
    <location>
        <begin position="1"/>
        <end position="54"/>
    </location>
</feature>
<gene>
    <name evidence="2" type="ORF">Tci_896624</name>
</gene>
<feature type="non-terminal residue" evidence="2">
    <location>
        <position position="54"/>
    </location>
</feature>
<evidence type="ECO:0000313" key="2">
    <source>
        <dbReference type="EMBL" id="GFD24655.1"/>
    </source>
</evidence>
<protein>
    <recommendedName>
        <fullName evidence="1">Fe/B12 periplasmic-binding domain-containing protein</fullName>
    </recommendedName>
</protein>
<dbReference type="PROSITE" id="PS50983">
    <property type="entry name" value="FE_B12_PBP"/>
    <property type="match status" value="1"/>
</dbReference>
<dbReference type="InterPro" id="IPR002491">
    <property type="entry name" value="ABC_transptr_periplasmic_BD"/>
</dbReference>
<evidence type="ECO:0000259" key="1">
    <source>
        <dbReference type="PROSITE" id="PS50983"/>
    </source>
</evidence>
<comment type="caution">
    <text evidence="2">The sequence shown here is derived from an EMBL/GenBank/DDBJ whole genome shotgun (WGS) entry which is preliminary data.</text>
</comment>
<dbReference type="SUPFAM" id="SSF53807">
    <property type="entry name" value="Helical backbone' metal receptor"/>
    <property type="match status" value="1"/>
</dbReference>
<reference evidence="2" key="1">
    <citation type="journal article" date="2019" name="Sci. Rep.">
        <title>Draft genome of Tanacetum cinerariifolium, the natural source of mosquito coil.</title>
        <authorList>
            <person name="Yamashiro T."/>
            <person name="Shiraishi A."/>
            <person name="Satake H."/>
            <person name="Nakayama K."/>
        </authorList>
    </citation>
    <scope>NUCLEOTIDE SEQUENCE</scope>
</reference>
<dbReference type="EMBL" id="BKCJ011354108">
    <property type="protein sequence ID" value="GFD24655.1"/>
    <property type="molecule type" value="Genomic_DNA"/>
</dbReference>